<name>A0A0D2KK08_HYPSF</name>
<dbReference type="AlphaFoldDB" id="A0A0D2KK08"/>
<gene>
    <name evidence="3" type="ORF">HYPSUDRAFT_48706</name>
</gene>
<evidence type="ECO:0000256" key="2">
    <source>
        <dbReference type="SAM" id="Phobius"/>
    </source>
</evidence>
<dbReference type="Gene3D" id="2.60.120.260">
    <property type="entry name" value="Galactose-binding domain-like"/>
    <property type="match status" value="1"/>
</dbReference>
<sequence length="364" mass="37719">MSVTVFDDRNALIVYSTSPGWTQGGNVSDFQGTSTWTTSAGASFTFKFTGVSISVYGTLSGTTAPQQSAYSIDGGDAQAFTAVTPTGVVFTFHQLFFSRSGLTAGVSHTLVVTNLVENTWYFLDSIQVEAASTTTTTSSPLLPITTTSSTVSTSSTTTAATTPTTTSSSALRTSTTSSQQSSGTSLAKTSSTGAQSIATSATGGTVVTVTTGGASVILVPTVSPDSVNLKSSAPTGPIIGGVLGGIIVLLLIIAAFVFLRWRRKRAVQPALLAVHPMMTAATDDAPSRIDAEPAPASPPSADFQPHSKFRPYDTSPSNFSSPSGASASEYREGSVTTTPSSPHGYDRLDANHFPPPKYERYEED</sequence>
<dbReference type="OrthoDB" id="3265734at2759"/>
<dbReference type="STRING" id="945553.A0A0D2KK08"/>
<keyword evidence="4" id="KW-1185">Reference proteome</keyword>
<keyword evidence="2" id="KW-0812">Transmembrane</keyword>
<protein>
    <recommendedName>
        <fullName evidence="5">Mid2 domain-containing protein</fullName>
    </recommendedName>
</protein>
<accession>A0A0D2KK08</accession>
<keyword evidence="2" id="KW-0472">Membrane</keyword>
<evidence type="ECO:0000313" key="4">
    <source>
        <dbReference type="Proteomes" id="UP000054270"/>
    </source>
</evidence>
<keyword evidence="2" id="KW-1133">Transmembrane helix</keyword>
<reference evidence="4" key="1">
    <citation type="submission" date="2014-04" db="EMBL/GenBank/DDBJ databases">
        <title>Evolutionary Origins and Diversification of the Mycorrhizal Mutualists.</title>
        <authorList>
            <consortium name="DOE Joint Genome Institute"/>
            <consortium name="Mycorrhizal Genomics Consortium"/>
            <person name="Kohler A."/>
            <person name="Kuo A."/>
            <person name="Nagy L.G."/>
            <person name="Floudas D."/>
            <person name="Copeland A."/>
            <person name="Barry K.W."/>
            <person name="Cichocki N."/>
            <person name="Veneault-Fourrey C."/>
            <person name="LaButti K."/>
            <person name="Lindquist E.A."/>
            <person name="Lipzen A."/>
            <person name="Lundell T."/>
            <person name="Morin E."/>
            <person name="Murat C."/>
            <person name="Riley R."/>
            <person name="Ohm R."/>
            <person name="Sun H."/>
            <person name="Tunlid A."/>
            <person name="Henrissat B."/>
            <person name="Grigoriev I.V."/>
            <person name="Hibbett D.S."/>
            <person name="Martin F."/>
        </authorList>
    </citation>
    <scope>NUCLEOTIDE SEQUENCE [LARGE SCALE GENOMIC DNA]</scope>
    <source>
        <strain evidence="4">FD-334 SS-4</strain>
    </source>
</reference>
<feature type="transmembrane region" description="Helical" evidence="2">
    <location>
        <begin position="238"/>
        <end position="259"/>
    </location>
</feature>
<evidence type="ECO:0000256" key="1">
    <source>
        <dbReference type="SAM" id="MobiDB-lite"/>
    </source>
</evidence>
<evidence type="ECO:0000313" key="3">
    <source>
        <dbReference type="EMBL" id="KJA15002.1"/>
    </source>
</evidence>
<feature type="region of interest" description="Disordered" evidence="1">
    <location>
        <begin position="286"/>
        <end position="364"/>
    </location>
</feature>
<dbReference type="Proteomes" id="UP000054270">
    <property type="component" value="Unassembled WGS sequence"/>
</dbReference>
<evidence type="ECO:0008006" key="5">
    <source>
        <dbReference type="Google" id="ProtNLM"/>
    </source>
</evidence>
<feature type="compositionally biased region" description="Low complexity" evidence="1">
    <location>
        <begin position="137"/>
        <end position="187"/>
    </location>
</feature>
<organism evidence="3 4">
    <name type="scientific">Hypholoma sublateritium (strain FD-334 SS-4)</name>
    <dbReference type="NCBI Taxonomy" id="945553"/>
    <lineage>
        <taxon>Eukaryota</taxon>
        <taxon>Fungi</taxon>
        <taxon>Dikarya</taxon>
        <taxon>Basidiomycota</taxon>
        <taxon>Agaricomycotina</taxon>
        <taxon>Agaricomycetes</taxon>
        <taxon>Agaricomycetidae</taxon>
        <taxon>Agaricales</taxon>
        <taxon>Agaricineae</taxon>
        <taxon>Strophariaceae</taxon>
        <taxon>Hypholoma</taxon>
    </lineage>
</organism>
<dbReference type="EMBL" id="KN817657">
    <property type="protein sequence ID" value="KJA15002.1"/>
    <property type="molecule type" value="Genomic_DNA"/>
</dbReference>
<feature type="compositionally biased region" description="Low complexity" evidence="1">
    <location>
        <begin position="315"/>
        <end position="328"/>
    </location>
</feature>
<dbReference type="OMA" id="ANARTYW"/>
<feature type="region of interest" description="Disordered" evidence="1">
    <location>
        <begin position="137"/>
        <end position="189"/>
    </location>
</feature>
<proteinExistence type="predicted"/>